<evidence type="ECO:0000313" key="1">
    <source>
        <dbReference type="EMBL" id="KDS31999.1"/>
    </source>
</evidence>
<gene>
    <name evidence="1" type="ORF">M097_1467</name>
</gene>
<dbReference type="Pfam" id="PF21983">
    <property type="entry name" value="NikA-like"/>
    <property type="match status" value="1"/>
</dbReference>
<dbReference type="Proteomes" id="UP000028134">
    <property type="component" value="Unassembled WGS sequence"/>
</dbReference>
<evidence type="ECO:0000313" key="2">
    <source>
        <dbReference type="Proteomes" id="UP000028134"/>
    </source>
</evidence>
<name>A0A078R8Y7_PHOVU</name>
<sequence>MDIQQNNGKQGVRTRHIDIRLTENEYEMIVEKAAECGLTLSNYGRKLLQNHHPNKRLSDEEVQGLNSLSDARADLIRIQNVLKGKPDEIKKRYFRDENYMRAWIEAVNRLIVRWGQIRDSINQI</sequence>
<dbReference type="PATRIC" id="fig|1339350.3.peg.1410"/>
<protein>
    <recommendedName>
        <fullName evidence="3">Mobilization protein</fullName>
    </recommendedName>
</protein>
<dbReference type="RefSeq" id="WP_007563566.1">
    <property type="nucleotide sequence ID" value="NZ_JNHI01000006.1"/>
</dbReference>
<proteinExistence type="predicted"/>
<dbReference type="GeneID" id="43185989"/>
<dbReference type="AlphaFoldDB" id="A0A078R8Y7"/>
<dbReference type="EMBL" id="JNHI01000006">
    <property type="protein sequence ID" value="KDS31999.1"/>
    <property type="molecule type" value="Genomic_DNA"/>
</dbReference>
<reference evidence="1 2" key="1">
    <citation type="submission" date="2014-04" db="EMBL/GenBank/DDBJ databases">
        <authorList>
            <person name="Sears C."/>
            <person name="Carroll K."/>
            <person name="Sack B.R."/>
            <person name="Qadri F."/>
            <person name="Myers L.L."/>
            <person name="Chung G.-T."/>
            <person name="Escheverria P."/>
            <person name="Fraser C.M."/>
            <person name="Sadzewicz L."/>
            <person name="Shefchek K.A."/>
            <person name="Tallon L."/>
            <person name="Das S.P."/>
            <person name="Daugherty S."/>
            <person name="Mongodin E.F."/>
        </authorList>
    </citation>
    <scope>NUCLEOTIDE SEQUENCE [LARGE SCALE GENOMIC DNA]</scope>
    <source>
        <strain evidence="2">3775 SL(B) 10 (iv)</strain>
    </source>
</reference>
<organism evidence="1 2">
    <name type="scientific">Phocaeicola vulgatus str. 3775 SL</name>
    <name type="common">B</name>
    <name type="synonym">iv</name>
    <dbReference type="NCBI Taxonomy" id="1339350"/>
    <lineage>
        <taxon>Bacteria</taxon>
        <taxon>Pseudomonadati</taxon>
        <taxon>Bacteroidota</taxon>
        <taxon>Bacteroidia</taxon>
        <taxon>Bacteroidales</taxon>
        <taxon>Bacteroidaceae</taxon>
        <taxon>Phocaeicola</taxon>
    </lineage>
</organism>
<evidence type="ECO:0008006" key="3">
    <source>
        <dbReference type="Google" id="ProtNLM"/>
    </source>
</evidence>
<dbReference type="InterPro" id="IPR053842">
    <property type="entry name" value="NikA-like"/>
</dbReference>
<comment type="caution">
    <text evidence="1">The sequence shown here is derived from an EMBL/GenBank/DDBJ whole genome shotgun (WGS) entry which is preliminary data.</text>
</comment>
<accession>A0A078R8Y7</accession>